<feature type="domain" description="tRNA intron endonuclease catalytic" evidence="1">
    <location>
        <begin position="74"/>
        <end position="160"/>
    </location>
</feature>
<dbReference type="RefSeq" id="WP_042686867.1">
    <property type="nucleotide sequence ID" value="NZ_DUIH01000023.1"/>
</dbReference>
<dbReference type="AlphaFoldDB" id="A0A832RY17"/>
<dbReference type="NCBIfam" id="TIGR00324">
    <property type="entry name" value="endA"/>
    <property type="match status" value="2"/>
</dbReference>
<dbReference type="InterPro" id="IPR006678">
    <property type="entry name" value="tRNA_intron_Endonuc_N"/>
</dbReference>
<dbReference type="InterPro" id="IPR036167">
    <property type="entry name" value="tRNA_intron_Endo_cat-like_sf"/>
</dbReference>
<dbReference type="InterPro" id="IPR036740">
    <property type="entry name" value="tRNA_intron_Endonuc_N_sf"/>
</dbReference>
<dbReference type="InterPro" id="IPR006676">
    <property type="entry name" value="tRNA_splic"/>
</dbReference>
<dbReference type="SUPFAM" id="SSF55267">
    <property type="entry name" value="tRNA-intron endonuclease N-terminal domain-like"/>
    <property type="match status" value="2"/>
</dbReference>
<dbReference type="Proteomes" id="UP000600363">
    <property type="component" value="Unassembled WGS sequence"/>
</dbReference>
<dbReference type="InterPro" id="IPR006677">
    <property type="entry name" value="tRNA_intron_Endonuc_cat-like"/>
</dbReference>
<name>A0A832RY17_9EURY</name>
<evidence type="ECO:0000259" key="1">
    <source>
        <dbReference type="Pfam" id="PF01974"/>
    </source>
</evidence>
<dbReference type="Gene3D" id="3.40.1350.150">
    <property type="match status" value="1"/>
</dbReference>
<comment type="caution">
    <text evidence="3">The sequence shown here is derived from an EMBL/GenBank/DDBJ whole genome shotgun (WGS) entry which is preliminary data.</text>
</comment>
<evidence type="ECO:0000313" key="4">
    <source>
        <dbReference type="Proteomes" id="UP000600363"/>
    </source>
</evidence>
<accession>A0A832RY17</accession>
<evidence type="ECO:0000259" key="2">
    <source>
        <dbReference type="Pfam" id="PF02778"/>
    </source>
</evidence>
<dbReference type="Gene3D" id="3.40.1170.20">
    <property type="entry name" value="tRNA intron endonuclease, N-terminal domain"/>
    <property type="match status" value="1"/>
</dbReference>
<dbReference type="GO" id="GO:0003676">
    <property type="term" value="F:nucleic acid binding"/>
    <property type="evidence" value="ECO:0007669"/>
    <property type="project" value="InterPro"/>
</dbReference>
<dbReference type="Pfam" id="PF02778">
    <property type="entry name" value="tRNA_int_endo_N"/>
    <property type="match status" value="2"/>
</dbReference>
<keyword evidence="3" id="KW-0456">Lyase</keyword>
<dbReference type="GO" id="GO:0006388">
    <property type="term" value="P:tRNA splicing, via endonucleolytic cleavage and ligation"/>
    <property type="evidence" value="ECO:0007669"/>
    <property type="project" value="InterPro"/>
</dbReference>
<proteinExistence type="predicted"/>
<organism evidence="3 4">
    <name type="scientific">Methermicoccus shengliensis</name>
    <dbReference type="NCBI Taxonomy" id="660064"/>
    <lineage>
        <taxon>Archaea</taxon>
        <taxon>Methanobacteriati</taxon>
        <taxon>Methanobacteriota</taxon>
        <taxon>Stenosarchaea group</taxon>
        <taxon>Methanomicrobia</taxon>
        <taxon>Methanosarcinales</taxon>
        <taxon>Methermicoccaceae</taxon>
        <taxon>Methermicoccus</taxon>
    </lineage>
</organism>
<feature type="domain" description="tRNA intron endonuclease N-terminal" evidence="2">
    <location>
        <begin position="180"/>
        <end position="245"/>
    </location>
</feature>
<protein>
    <submittedName>
        <fullName evidence="3">tRNA-intron lyase</fullName>
        <ecNumber evidence="3">4.6.1.16</ecNumber>
    </submittedName>
</protein>
<dbReference type="SUPFAM" id="SSF53032">
    <property type="entry name" value="tRNA-intron endonuclease catalytic domain-like"/>
    <property type="match status" value="2"/>
</dbReference>
<dbReference type="Pfam" id="PF01974">
    <property type="entry name" value="tRNA_int_endo"/>
    <property type="match status" value="2"/>
</dbReference>
<feature type="domain" description="tRNA intron endonuclease catalytic" evidence="1">
    <location>
        <begin position="258"/>
        <end position="330"/>
    </location>
</feature>
<dbReference type="PANTHER" id="PTHR21227:SF0">
    <property type="entry name" value="TRNA-SPLICING ENDONUCLEASE SUBUNIT SEN2"/>
    <property type="match status" value="1"/>
</dbReference>
<gene>
    <name evidence="3" type="primary">endA</name>
    <name evidence="3" type="ORF">HA299_07280</name>
</gene>
<dbReference type="EC" id="4.6.1.16" evidence="3"/>
<dbReference type="PANTHER" id="PTHR21227">
    <property type="entry name" value="TRNA-SPLICING ENDONUCLEASE SUBUNIT SEN2"/>
    <property type="match status" value="1"/>
</dbReference>
<reference evidence="3" key="1">
    <citation type="journal article" date="2020" name="bioRxiv">
        <title>A rank-normalized archaeal taxonomy based on genome phylogeny resolves widespread incomplete and uneven classifications.</title>
        <authorList>
            <person name="Rinke C."/>
            <person name="Chuvochina M."/>
            <person name="Mussig A.J."/>
            <person name="Chaumeil P.-A."/>
            <person name="Waite D.W."/>
            <person name="Whitman W.B."/>
            <person name="Parks D.H."/>
            <person name="Hugenholtz P."/>
        </authorList>
    </citation>
    <scope>NUCLEOTIDE SEQUENCE</scope>
    <source>
        <strain evidence="3">UBA12518</strain>
    </source>
</reference>
<dbReference type="InterPro" id="IPR011856">
    <property type="entry name" value="tRNA_endonuc-like_dom_sf"/>
</dbReference>
<dbReference type="GO" id="GO:0000213">
    <property type="term" value="F:tRNA-intron lyase activity"/>
    <property type="evidence" value="ECO:0007669"/>
    <property type="project" value="UniProtKB-EC"/>
</dbReference>
<dbReference type="Gene3D" id="3.40.1350.10">
    <property type="match status" value="1"/>
</dbReference>
<dbReference type="CDD" id="cd22363">
    <property type="entry name" value="tRNA-intron_lyase_C"/>
    <property type="match status" value="2"/>
</dbReference>
<feature type="domain" description="tRNA intron endonuclease N-terminal" evidence="2">
    <location>
        <begin position="1"/>
        <end position="64"/>
    </location>
</feature>
<dbReference type="EMBL" id="DUIH01000023">
    <property type="protein sequence ID" value="HIH70389.1"/>
    <property type="molecule type" value="Genomic_DNA"/>
</dbReference>
<sequence length="343" mass="39278">MRGTWVDNEVHVPAGEAGGLVEAGYGRLREDELVLSPIEACYLVHKGRLELYMNGRRVKFERLLTTSGMKDPMFELRYMVYKDLRERGYYVGVQAGAAGAFFLYERGVKPTTAPSTFVVYVVGERDPITLEWMLHRLEQVRGVRKRMVLAVVDEDGDLTYYTVDEVHLRDGEPRRPPAARATLLQDRAFVWDAEGSRGLFEHGMYGTLLDEQTLQLSLIEMLYLAQNGVLGVYDASGHPLPMEKLESILSHIDEEGRLKLKVYRELRERGYVPKSGYKFGSHFRVYEVPHKRHSTYLVHALSSSHVLTPPELSRAVRLAHSVHKRMVFACDNGKYIEMGWFRP</sequence>
<evidence type="ECO:0000313" key="3">
    <source>
        <dbReference type="EMBL" id="HIH70389.1"/>
    </source>
</evidence>
<dbReference type="GO" id="GO:0005737">
    <property type="term" value="C:cytoplasm"/>
    <property type="evidence" value="ECO:0007669"/>
    <property type="project" value="TreeGrafter"/>
</dbReference>